<dbReference type="EMBL" id="AE014299">
    <property type="protein sequence ID" value="AAN55260.1"/>
    <property type="molecule type" value="Genomic_DNA"/>
</dbReference>
<feature type="transmembrane region" description="Helical" evidence="1">
    <location>
        <begin position="62"/>
        <end position="82"/>
    </location>
</feature>
<dbReference type="PaxDb" id="211586-SO_2219"/>
<keyword evidence="3" id="KW-1185">Reference proteome</keyword>
<dbReference type="AlphaFoldDB" id="Q8EEZ0"/>
<protein>
    <submittedName>
        <fullName evidence="2">Predicted membrane protein</fullName>
    </submittedName>
</protein>
<sequence>MRKVKIFQLILATLSILGWAVAVYALLVLEEARPERVIGAFFNRGATVRMSWEPHETEMLQYLIWVCCGISLVSLAVNYYVAHHSKLGYWFNIPLLFLTSLAAGLYVHFVILA</sequence>
<dbReference type="KEGG" id="son:SO_2219"/>
<dbReference type="HOGENOM" id="CLU_138350_1_0_6"/>
<gene>
    <name evidence="2" type="ordered locus">SO_2219</name>
</gene>
<reference evidence="2 3" key="4">
    <citation type="journal article" date="2011" name="BMC Genomics">
        <title>Genome-wide protein localization prediction strategies for gram negative bacteria.</title>
        <authorList>
            <person name="Romine M.F."/>
        </authorList>
    </citation>
    <scope>NUCLEOTIDE SEQUENCE [LARGE SCALE GENOMIC DNA]</scope>
    <source>
        <strain evidence="3">ATCC 700550 / JCM 31522 / CIP 106686 / LMG 19005 / NCIMB 14063 / MR-1</strain>
    </source>
</reference>
<dbReference type="OrthoDB" id="6268493at2"/>
<dbReference type="PATRIC" id="fig|211586.12.peg.2140"/>
<organism evidence="2 3">
    <name type="scientific">Shewanella oneidensis (strain ATCC 700550 / JCM 31522 / CIP 106686 / LMG 19005 / NCIMB 14063 / MR-1)</name>
    <dbReference type="NCBI Taxonomy" id="211586"/>
    <lineage>
        <taxon>Bacteria</taxon>
        <taxon>Pseudomonadati</taxon>
        <taxon>Pseudomonadota</taxon>
        <taxon>Gammaproteobacteria</taxon>
        <taxon>Alteromonadales</taxon>
        <taxon>Shewanellaceae</taxon>
        <taxon>Shewanella</taxon>
    </lineage>
</organism>
<evidence type="ECO:0000256" key="1">
    <source>
        <dbReference type="SAM" id="Phobius"/>
    </source>
</evidence>
<name>Q8EEZ0_SHEON</name>
<dbReference type="BioCyc" id="SONE211586:G1GMP-2032-MONOMER"/>
<reference evidence="2 3" key="1">
    <citation type="journal article" date="2002" name="Nat. Biotechnol.">
        <title>Genome sequence of the dissimilatory metal ion-reducing bacterium Shewanella oneidensis.</title>
        <authorList>
            <person name="Heidelberg J.F."/>
            <person name="Paulsen I.T."/>
            <person name="Nelson K.E."/>
            <person name="Gaidos E.J."/>
            <person name="Nelson W.C."/>
            <person name="Read T.D."/>
            <person name="Eisen J.A."/>
            <person name="Seshadri R."/>
            <person name="Ward N."/>
            <person name="Methe B."/>
            <person name="Clayton R.A."/>
            <person name="Meyer T."/>
            <person name="Tsapin A."/>
            <person name="Scott J."/>
            <person name="Beanan M."/>
            <person name="Brinkac L."/>
            <person name="Daugherty S."/>
            <person name="DeBoy R.T."/>
            <person name="Dodson R.J."/>
            <person name="Durkin A.S."/>
            <person name="Haft D.H."/>
            <person name="Kolonay J.F."/>
            <person name="Madupu R."/>
            <person name="Peterson J.D."/>
            <person name="Umayam L.A."/>
            <person name="White O."/>
            <person name="Wolf A.M."/>
            <person name="Vamathevan J."/>
            <person name="Weidman J."/>
            <person name="Impraim M."/>
            <person name="Lee K."/>
            <person name="Berry K."/>
            <person name="Lee C."/>
            <person name="Mueller J."/>
            <person name="Khouri H."/>
            <person name="Gill J."/>
            <person name="Utterback T.R."/>
            <person name="McDonald L.A."/>
            <person name="Feldblyum T.V."/>
            <person name="Smith H.O."/>
            <person name="Venter J.C."/>
            <person name="Nealson K.H."/>
            <person name="Fraser C.M."/>
        </authorList>
    </citation>
    <scope>NUCLEOTIDE SEQUENCE [LARGE SCALE GENOMIC DNA]</scope>
    <source>
        <strain evidence="3">ATCC 700550 / JCM 31522 / CIP 106686 / LMG 19005 / NCIMB 14063 / MR-1</strain>
    </source>
</reference>
<keyword evidence="1" id="KW-0472">Membrane</keyword>
<feature type="transmembrane region" description="Helical" evidence="1">
    <location>
        <begin position="89"/>
        <end position="111"/>
    </location>
</feature>
<evidence type="ECO:0000313" key="3">
    <source>
        <dbReference type="Proteomes" id="UP000008186"/>
    </source>
</evidence>
<dbReference type="Proteomes" id="UP000008186">
    <property type="component" value="Chromosome"/>
</dbReference>
<evidence type="ECO:0000313" key="2">
    <source>
        <dbReference type="EMBL" id="AAN55260.1"/>
    </source>
</evidence>
<feature type="transmembrane region" description="Helical" evidence="1">
    <location>
        <begin position="7"/>
        <end position="27"/>
    </location>
</feature>
<accession>Q8EEZ0</accession>
<dbReference type="STRING" id="211586.SO_2219"/>
<proteinExistence type="predicted"/>
<reference evidence="2 3" key="3">
    <citation type="journal article" date="2008" name="Appl. Environ. Microbiol.">
        <title>Identification of mobile elements and pseudogenes in the Shewanella oneidensis MR-1 genome.</title>
        <authorList>
            <person name="Romine M.F."/>
            <person name="Carlson T.S."/>
            <person name="Norbeck A.D."/>
            <person name="McCue L.A."/>
            <person name="Lipton M.S."/>
        </authorList>
    </citation>
    <scope>NUCLEOTIDE SEQUENCE [LARGE SCALE GENOMIC DNA]</scope>
    <source>
        <strain evidence="3">ATCC 700550 / JCM 31522 / CIP 106686 / LMG 19005 / NCIMB 14063 / MR-1</strain>
    </source>
</reference>
<dbReference type="eggNOG" id="ENOG50309KR">
    <property type="taxonomic scope" value="Bacteria"/>
</dbReference>
<keyword evidence="1" id="KW-0812">Transmembrane</keyword>
<dbReference type="RefSeq" id="WP_011072243.1">
    <property type="nucleotide sequence ID" value="NC_004347.2"/>
</dbReference>
<reference evidence="2 3" key="2">
    <citation type="journal article" date="2005" name="Proteomics">
        <title>Global detection and characterization of hypothetical proteins in Shewanella oneidensis MR-1 using LC-MS based proteomics.</title>
        <authorList>
            <person name="Elias D.A."/>
            <person name="Monroe M.E."/>
            <person name="Marshall M.J."/>
            <person name="Romine M.F."/>
            <person name="Belieav A.S."/>
            <person name="Fredrickson J.K."/>
            <person name="Anderson G.A."/>
            <person name="Smith R.D."/>
            <person name="Lipton M.S."/>
        </authorList>
    </citation>
    <scope>NUCLEOTIDE SEQUENCE [LARGE SCALE GENOMIC DNA]</scope>
    <source>
        <strain evidence="3">ATCC 700550 / JCM 31522 / CIP 106686 / LMG 19005 / NCIMB 14063 / MR-1</strain>
    </source>
</reference>
<keyword evidence="1" id="KW-1133">Transmembrane helix</keyword>